<evidence type="ECO:0008006" key="6">
    <source>
        <dbReference type="Google" id="ProtNLM"/>
    </source>
</evidence>
<dbReference type="InterPro" id="IPR013815">
    <property type="entry name" value="ATP_grasp_subdomain_1"/>
</dbReference>
<dbReference type="InterPro" id="IPR002192">
    <property type="entry name" value="PPDK_AMP/ATP-bd"/>
</dbReference>
<dbReference type="Pfam" id="PF00391">
    <property type="entry name" value="PEP-utilizers"/>
    <property type="match status" value="1"/>
</dbReference>
<evidence type="ECO:0000313" key="5">
    <source>
        <dbReference type="Proteomes" id="UP001107558"/>
    </source>
</evidence>
<dbReference type="Gene3D" id="3.30.470.20">
    <property type="entry name" value="ATP-grasp fold, B domain"/>
    <property type="match status" value="1"/>
</dbReference>
<feature type="domain" description="PEP-utilising enzyme mobile" evidence="2">
    <location>
        <begin position="1334"/>
        <end position="1404"/>
    </location>
</feature>
<evidence type="ECO:0000259" key="3">
    <source>
        <dbReference type="Pfam" id="PF01326"/>
    </source>
</evidence>
<evidence type="ECO:0000256" key="1">
    <source>
        <dbReference type="ARBA" id="ARBA00007837"/>
    </source>
</evidence>
<dbReference type="EMBL" id="JADBJN010000001">
    <property type="protein sequence ID" value="KAG5679828.1"/>
    <property type="molecule type" value="Genomic_DNA"/>
</dbReference>
<reference evidence="4" key="1">
    <citation type="submission" date="2021-03" db="EMBL/GenBank/DDBJ databases">
        <title>Chromosome level genome of the anhydrobiotic midge Polypedilum vanderplanki.</title>
        <authorList>
            <person name="Yoshida Y."/>
            <person name="Kikawada T."/>
            <person name="Gusev O."/>
        </authorList>
    </citation>
    <scope>NUCLEOTIDE SEQUENCE</scope>
    <source>
        <strain evidence="4">NIAS01</strain>
        <tissue evidence="4">Whole body or cell culture</tissue>
    </source>
</reference>
<protein>
    <recommendedName>
        <fullName evidence="6">Phosphoenolpyruvate synthase</fullName>
    </recommendedName>
</protein>
<dbReference type="SUPFAM" id="SSF56059">
    <property type="entry name" value="Glutathione synthetase ATP-binding domain-like"/>
    <property type="match status" value="1"/>
</dbReference>
<evidence type="ECO:0000259" key="2">
    <source>
        <dbReference type="Pfam" id="PF00391"/>
    </source>
</evidence>
<feature type="domain" description="Pyruvate phosphate dikinase AMP/ATP-binding" evidence="3">
    <location>
        <begin position="545"/>
        <end position="837"/>
    </location>
</feature>
<accession>A0A9J6CCI5</accession>
<dbReference type="PANTHER" id="PTHR43615:SF1">
    <property type="entry name" value="PPDK_N DOMAIN-CONTAINING PROTEIN"/>
    <property type="match status" value="1"/>
</dbReference>
<dbReference type="SUPFAM" id="SSF52009">
    <property type="entry name" value="Phosphohistidine domain"/>
    <property type="match status" value="1"/>
</dbReference>
<dbReference type="Proteomes" id="UP001107558">
    <property type="component" value="Chromosome 1"/>
</dbReference>
<dbReference type="OrthoDB" id="6123450at2759"/>
<organism evidence="4 5">
    <name type="scientific">Polypedilum vanderplanki</name>
    <name type="common">Sleeping chironomid midge</name>
    <dbReference type="NCBI Taxonomy" id="319348"/>
    <lineage>
        <taxon>Eukaryota</taxon>
        <taxon>Metazoa</taxon>
        <taxon>Ecdysozoa</taxon>
        <taxon>Arthropoda</taxon>
        <taxon>Hexapoda</taxon>
        <taxon>Insecta</taxon>
        <taxon>Pterygota</taxon>
        <taxon>Neoptera</taxon>
        <taxon>Endopterygota</taxon>
        <taxon>Diptera</taxon>
        <taxon>Nematocera</taxon>
        <taxon>Chironomoidea</taxon>
        <taxon>Chironomidae</taxon>
        <taxon>Chironominae</taxon>
        <taxon>Polypedilum</taxon>
        <taxon>Polypedilum</taxon>
    </lineage>
</organism>
<comment type="caution">
    <text evidence="4">The sequence shown here is derived from an EMBL/GenBank/DDBJ whole genome shotgun (WGS) entry which is preliminary data.</text>
</comment>
<dbReference type="InterPro" id="IPR036637">
    <property type="entry name" value="Phosphohistidine_dom_sf"/>
</dbReference>
<dbReference type="GO" id="GO:0016301">
    <property type="term" value="F:kinase activity"/>
    <property type="evidence" value="ECO:0007669"/>
    <property type="project" value="InterPro"/>
</dbReference>
<dbReference type="Gene3D" id="3.30.1490.20">
    <property type="entry name" value="ATP-grasp fold, A domain"/>
    <property type="match status" value="1"/>
</dbReference>
<proteinExistence type="inferred from homology"/>
<dbReference type="Pfam" id="PF01326">
    <property type="entry name" value="PPDK_N"/>
    <property type="match status" value="1"/>
</dbReference>
<dbReference type="InterPro" id="IPR051549">
    <property type="entry name" value="PEP_Utilizing_Enz"/>
</dbReference>
<dbReference type="InterPro" id="IPR008279">
    <property type="entry name" value="PEP-util_enz_mobile_dom"/>
</dbReference>
<sequence>MEIDFLYLMSLVAITTLTFCLYRLLIEENNTKTKDHYTRPAWNFFLKKIYAEYVLNKKKKQQSKLIKELKNYESETPKILTTEDSSDSQKIFGTDHDGNSLMIKFTRRRHRIAEIWMILRIKNGQQYTVYTLPDHPHTKIANTTPRVFEGAGLKLECLVPFSRWRITYMGMLRKGISQNLSNDESNLYFVRLNFIWMTASEPIFWPYEWSTELMATALATEQWRDGKWKNLINLKDNGGYTQFGATKGEVRIYENNYIAYSQGQLPKVNTIEMNFPGIRLRRWGRYKNENLHRTGVIYGNIKDGTAFEVGAFSSKVGVTHSQFGNIRVANGDVMPIEWTDFHLASLGEYQDQLPEATIVQIEAGGKNFIAVVTFRNHEKVPLFGGSAGERWNAFVVPVDIMCNTVRGYGSAIFWYPRNIRRFEFEEFPTKIKRIFHRNDVPSPEKQLISFADKEAQSVSVAGGKGCSLAILRIIQETKDDLLDHTGRNFQVLNALVDQFSGLHRSMQFNRLMKNEPPKTGRQRSGSITKTIFPDPNDVDDVEFFTPQGFIISVSAFNEHVRKYVEIRKAIDELRAIAYEKIEGNIEEACKKVQKAFESTVISDELKALIIPKLDQINFDANARFAVRSSGLTEDAEELSSSGQNQTFLGLRTNEEVFEAIIKCWSSLFSFQSVLYRKQNIQPVASAMAVVIQKMVQAESAGVLFSRHFLNGDPSVIVITANYGLGESVVSAKSESDIFLIKKDYKGENVKLLATIVGDKKFIIEMATETAVEEVELDDEKRRKLCLSEDIALRLAKLAILLERFFGTPRDIEFAVTKDKKIYLLQSRSITALNNFTDYEIIHETDAAVLSCINNVCTKANVGEVFQEPQSKLCQTTIKPLIEKVNRKMVRDKFQDLYTKMFPTFSNHIFMDVYQMFLRGVGDKIKLIDTVIGYSVFGNDVLKNYPQLLEIARQCNAYTSKLYNGFIQMYVVFEAAFFMNYYMKTGTEALQQLKGKMNAKNLNRHKTASDVFDLIKREMETFEIIIQMHLEASTNSIFINLISFSILTHGAKELTIEHQRDITYILSSIGDIESANIPQLLSEIANSIKASGKEKRFLEIDNKKAIEWLESNVTEAYQLFNKFIERHGHRALNEFDLIAKTWEMCPEEVINMIKTTLNFPSQSIDKKKIEIDDIMSQIKTPLTRMRYKILKKMISRCHKGVRLREEAKSKLIDAVNEIRRAVIYLSQKMVNEGLLPDKELIFHLQFKEIKSLIQNRDSLLINKAERRRKLNPKVKELRFDEICFGIPRPHSEQQDNQNFEVNEGDIIVKGMPVCSGIVTGRACVIKTFSQIDKLQKGDILITYCTDIAWSPYFNLLSGLATEIGGLISHGAVVARECNLPCIVGCTRATDKIKTGDKITLNADEGVIIKTT</sequence>
<dbReference type="Gene3D" id="3.50.30.10">
    <property type="entry name" value="Phosphohistidine domain"/>
    <property type="match status" value="1"/>
</dbReference>
<dbReference type="GO" id="GO:0005524">
    <property type="term" value="F:ATP binding"/>
    <property type="evidence" value="ECO:0007669"/>
    <property type="project" value="InterPro"/>
</dbReference>
<keyword evidence="5" id="KW-1185">Reference proteome</keyword>
<comment type="similarity">
    <text evidence="1">Belongs to the PEP-utilizing enzyme family.</text>
</comment>
<evidence type="ECO:0000313" key="4">
    <source>
        <dbReference type="EMBL" id="KAG5679828.1"/>
    </source>
</evidence>
<dbReference type="PANTHER" id="PTHR43615">
    <property type="entry name" value="PHOSPHOENOLPYRUVATE SYNTHASE-RELATED"/>
    <property type="match status" value="1"/>
</dbReference>
<gene>
    <name evidence="4" type="ORF">PVAND_009366</name>
</gene>
<name>A0A9J6CCI5_POLVA</name>